<feature type="domain" description="NAD-dependent epimerase/dehydratase" evidence="1">
    <location>
        <begin position="12"/>
        <end position="220"/>
    </location>
</feature>
<dbReference type="CDD" id="cd05271">
    <property type="entry name" value="NDUFA9_like_SDR_a"/>
    <property type="match status" value="1"/>
</dbReference>
<dbReference type="SUPFAM" id="SSF51735">
    <property type="entry name" value="NAD(P)-binding Rossmann-fold domains"/>
    <property type="match status" value="1"/>
</dbReference>
<dbReference type="GO" id="GO:0044877">
    <property type="term" value="F:protein-containing complex binding"/>
    <property type="evidence" value="ECO:0007669"/>
    <property type="project" value="TreeGrafter"/>
</dbReference>
<protein>
    <submittedName>
        <fullName evidence="2">Complex I NDUFA9 subunit family protein</fullName>
    </submittedName>
</protein>
<dbReference type="PANTHER" id="PTHR12126">
    <property type="entry name" value="NADH-UBIQUINONE OXIDOREDUCTASE 39 KDA SUBUNIT-RELATED"/>
    <property type="match status" value="1"/>
</dbReference>
<reference evidence="2 3" key="1">
    <citation type="journal article" date="2018" name="Appl. Microbiol. Biotechnol.">
        <title>Co-cultivation of the strictly anaerobic methanogen Methanosarcina barkeri with aerobic methanotrophs in an oxygen-limited membrane bioreactor.</title>
        <authorList>
            <person name="In 't Zandt M.H."/>
            <person name="van den Bosch T.J.M."/>
            <person name="Rijkers R."/>
            <person name="van Kessel M.A.H.J."/>
            <person name="Jetten M.S.M."/>
            <person name="Welte C.U."/>
        </authorList>
    </citation>
    <scope>NUCLEOTIDE SEQUENCE [LARGE SCALE GENOMIC DNA]</scope>
    <source>
        <strain evidence="2 3">DSM 17706</strain>
    </source>
</reference>
<dbReference type="FunFam" id="3.40.50.720:FF:000702">
    <property type="entry name" value="NADH dehydrogenase (Ubiquinone)"/>
    <property type="match status" value="1"/>
</dbReference>
<dbReference type="InterPro" id="IPR036291">
    <property type="entry name" value="NAD(P)-bd_dom_sf"/>
</dbReference>
<evidence type="ECO:0000313" key="2">
    <source>
        <dbReference type="EMBL" id="PWB93789.1"/>
    </source>
</evidence>
<organism evidence="2 3">
    <name type="scientific">Methylosinus sporium</name>
    <dbReference type="NCBI Taxonomy" id="428"/>
    <lineage>
        <taxon>Bacteria</taxon>
        <taxon>Pseudomonadati</taxon>
        <taxon>Pseudomonadota</taxon>
        <taxon>Alphaproteobacteria</taxon>
        <taxon>Hyphomicrobiales</taxon>
        <taxon>Methylocystaceae</taxon>
        <taxon>Methylosinus</taxon>
    </lineage>
</organism>
<keyword evidence="3" id="KW-1185">Reference proteome</keyword>
<dbReference type="PANTHER" id="PTHR12126:SF11">
    <property type="entry name" value="NADH DEHYDROGENASE [UBIQUINONE] 1 ALPHA SUBCOMPLEX SUBUNIT 9, MITOCHONDRIAL"/>
    <property type="match status" value="1"/>
</dbReference>
<dbReference type="EMBL" id="PUIV01000015">
    <property type="protein sequence ID" value="PWB93789.1"/>
    <property type="molecule type" value="Genomic_DNA"/>
</dbReference>
<proteinExistence type="predicted"/>
<gene>
    <name evidence="2" type="ORF">C5689_10950</name>
</gene>
<dbReference type="Gene3D" id="3.40.50.720">
    <property type="entry name" value="NAD(P)-binding Rossmann-like Domain"/>
    <property type="match status" value="1"/>
</dbReference>
<evidence type="ECO:0000259" key="1">
    <source>
        <dbReference type="Pfam" id="PF01370"/>
    </source>
</evidence>
<dbReference type="OrthoDB" id="9776313at2"/>
<comment type="caution">
    <text evidence="2">The sequence shown here is derived from an EMBL/GenBank/DDBJ whole genome shotgun (WGS) entry which is preliminary data.</text>
</comment>
<sequence>MSADVKDAGRIVTVFGGSGFIGRHVVAALARDGWRVRVACRRPDLAFFLQPLGKVGQIFPVQSNLRNPASVAAAVRGAEAVVNLVGVLAEGGKQKFSALHAQGAKTIAEAAVAAGAKHLVHVSAIGADKNSSSVYARTKAEGEEAIRAAFPGAVILRPSVVFGPEDQFFNRFGALARYLPVEPVIGEATRFQPVYVGDVAQAVALAVDGRAQAGATYELGGPEVKTFRAIVEYALKITERDVKILPLSFATGAMIARVTQTLHSLSLGLFPSLLTTTVDQVELLRHDNVVSAQAEAAGLTLEGLGIAPTAIEAIVPSYLYRYRKTGQYQAQRLA</sequence>
<dbReference type="InterPro" id="IPR001509">
    <property type="entry name" value="Epimerase_deHydtase"/>
</dbReference>
<dbReference type="InterPro" id="IPR051207">
    <property type="entry name" value="ComplexI_NDUFA9_subunit"/>
</dbReference>
<dbReference type="Pfam" id="PF01370">
    <property type="entry name" value="Epimerase"/>
    <property type="match status" value="1"/>
</dbReference>
<dbReference type="Proteomes" id="UP000245137">
    <property type="component" value="Unassembled WGS sequence"/>
</dbReference>
<name>A0A2U1SQA4_METSR</name>
<evidence type="ECO:0000313" key="3">
    <source>
        <dbReference type="Proteomes" id="UP000245137"/>
    </source>
</evidence>
<dbReference type="RefSeq" id="WP_108917313.1">
    <property type="nucleotide sequence ID" value="NZ_BGJY01000001.1"/>
</dbReference>
<accession>A0A2U1SQA4</accession>
<dbReference type="AlphaFoldDB" id="A0A2U1SQA4"/>